<dbReference type="GeneID" id="136089986"/>
<organism evidence="2 3">
    <name type="scientific">Hydra vulgaris</name>
    <name type="common">Hydra</name>
    <name type="synonym">Hydra attenuata</name>
    <dbReference type="NCBI Taxonomy" id="6087"/>
    <lineage>
        <taxon>Eukaryota</taxon>
        <taxon>Metazoa</taxon>
        <taxon>Cnidaria</taxon>
        <taxon>Hydrozoa</taxon>
        <taxon>Hydroidolina</taxon>
        <taxon>Anthoathecata</taxon>
        <taxon>Aplanulata</taxon>
        <taxon>Hydridae</taxon>
        <taxon>Hydra</taxon>
    </lineage>
</organism>
<name>A0ABM4DCN4_HYDVU</name>
<keyword evidence="2" id="KW-1185">Reference proteome</keyword>
<evidence type="ECO:0000313" key="3">
    <source>
        <dbReference type="RefSeq" id="XP_065672162.1"/>
    </source>
</evidence>
<accession>A0ABM4DCN4</accession>
<dbReference type="InterPro" id="IPR049163">
    <property type="entry name" value="Pif1-like_2B_dom"/>
</dbReference>
<protein>
    <submittedName>
        <fullName evidence="3">Uncharacterized protein LOC136089986</fullName>
    </submittedName>
</protein>
<dbReference type="CDD" id="cd18809">
    <property type="entry name" value="SF1_C_RecD"/>
    <property type="match status" value="1"/>
</dbReference>
<reference evidence="3" key="1">
    <citation type="submission" date="2025-08" db="UniProtKB">
        <authorList>
            <consortium name="RefSeq"/>
        </authorList>
    </citation>
    <scope>IDENTIFICATION</scope>
</reference>
<dbReference type="RefSeq" id="XP_065672162.1">
    <property type="nucleotide sequence ID" value="XM_065816090.1"/>
</dbReference>
<dbReference type="Pfam" id="PF21530">
    <property type="entry name" value="Pif1_2B_dom"/>
    <property type="match status" value="1"/>
</dbReference>
<proteinExistence type="predicted"/>
<feature type="domain" description="DNA helicase Pif1-like 2B" evidence="1">
    <location>
        <begin position="34"/>
        <end position="76"/>
    </location>
</feature>
<gene>
    <name evidence="3" type="primary">LOC136089986</name>
</gene>
<evidence type="ECO:0000313" key="2">
    <source>
        <dbReference type="Proteomes" id="UP001652625"/>
    </source>
</evidence>
<dbReference type="InterPro" id="IPR027417">
    <property type="entry name" value="P-loop_NTPase"/>
</dbReference>
<sequence>MITHVDINCIDSFASSMSVDTTTDMDDAVEYPVEFLNSLERSGMPSHQLKFKVGAPIILLRNLDAPKLCNGTRLGIKKTMPHVNEATILAGCAKGEDVFIPRIPLIHDDKNSPLHFKRLQFPVRVSFAMTINKSQGQSLQVVGINLEKPCFSHGQLYVACSRVGSPQNLYIFAPENNTVNVVYQNALQ</sequence>
<dbReference type="SUPFAM" id="SSF52540">
    <property type="entry name" value="P-loop containing nucleoside triphosphate hydrolases"/>
    <property type="match status" value="1"/>
</dbReference>
<dbReference type="PANTHER" id="PTHR23274:SF51">
    <property type="entry name" value="OS03G0423850 PROTEIN"/>
    <property type="match status" value="1"/>
</dbReference>
<evidence type="ECO:0000259" key="1">
    <source>
        <dbReference type="Pfam" id="PF21530"/>
    </source>
</evidence>
<dbReference type="Proteomes" id="UP001652625">
    <property type="component" value="Chromosome 13"/>
</dbReference>
<dbReference type="PANTHER" id="PTHR23274">
    <property type="entry name" value="DNA HELICASE-RELATED"/>
    <property type="match status" value="1"/>
</dbReference>